<name>A0ABR3JZX1_9AGAR</name>
<feature type="region of interest" description="Disordered" evidence="1">
    <location>
        <begin position="165"/>
        <end position="188"/>
    </location>
</feature>
<evidence type="ECO:0000256" key="1">
    <source>
        <dbReference type="SAM" id="MobiDB-lite"/>
    </source>
</evidence>
<feature type="signal peptide" evidence="2">
    <location>
        <begin position="1"/>
        <end position="19"/>
    </location>
</feature>
<organism evidence="3 4">
    <name type="scientific">Hohenbuehelia grisea</name>
    <dbReference type="NCBI Taxonomy" id="104357"/>
    <lineage>
        <taxon>Eukaryota</taxon>
        <taxon>Fungi</taxon>
        <taxon>Dikarya</taxon>
        <taxon>Basidiomycota</taxon>
        <taxon>Agaricomycotina</taxon>
        <taxon>Agaricomycetes</taxon>
        <taxon>Agaricomycetidae</taxon>
        <taxon>Agaricales</taxon>
        <taxon>Pleurotineae</taxon>
        <taxon>Pleurotaceae</taxon>
        <taxon>Hohenbuehelia</taxon>
    </lineage>
</organism>
<feature type="compositionally biased region" description="Polar residues" evidence="1">
    <location>
        <begin position="165"/>
        <end position="178"/>
    </location>
</feature>
<sequence length="610" mass="65619">MNLAFKTSLLLSALTGSLAASESASWSKPCFNGECTAETALYSMTVHGPKEVISDISEAADWLVIGCDPKEPKQDIRIVCKKDETSSGCSDLLQGDPVNRLVRVPPDCTDEGFVRVSKFGIASNQDIPPGVAEQLGPKASPKVHALSFDVDYSKIPKPSAPVKFSFSSATNKKNSPQDGASKRDPLEPRYWIGQPPRFPLNSDVENPTIDAEKVDDTVEFHVAIQNKTGEMTLLEPFFDCGLGKASVTAALKVTASADVDLDLSAGILAVGTIIPPAVSEFRMYGKLDGHVSGSIKIAGSAQGTLDTDDVVLIDAPILVPGISSVIAIGPKLQLAVRLRGRLDMTLEQEIGFNYKINDMRMFFPESPTDSKKQNSGTVDPVETPVSLKLGKTATTTLNVTAHIMPRLAIGITVPAGRADLFAEIDISGCAGVSFTRTKSKRAMDRFAAVAARTAGIDSGLVRREATLAEQLEKEGMEGCAYALFSVGANIGASASFFQIFNSDPDYKYKLFDPLTWELFKVCTSDENAAALQVEQPETPHLSDEYTKLAAIENMKTGGGTGLDHRRSLPRRSALERRKSTMKCTKDFQPGNLVAILQGAVQAKKFYKGKQ</sequence>
<dbReference type="EMBL" id="JASNQZ010000001">
    <property type="protein sequence ID" value="KAL0961505.1"/>
    <property type="molecule type" value="Genomic_DNA"/>
</dbReference>
<feature type="chain" id="PRO_5045320062" evidence="2">
    <location>
        <begin position="20"/>
        <end position="610"/>
    </location>
</feature>
<comment type="caution">
    <text evidence="3">The sequence shown here is derived from an EMBL/GenBank/DDBJ whole genome shotgun (WGS) entry which is preliminary data.</text>
</comment>
<accession>A0ABR3JZX1</accession>
<proteinExistence type="predicted"/>
<reference evidence="4" key="1">
    <citation type="submission" date="2024-06" db="EMBL/GenBank/DDBJ databases">
        <title>Multi-omics analyses provide insights into the biosynthesis of the anticancer antibiotic pleurotin in Hohenbuehelia grisea.</title>
        <authorList>
            <person name="Weaver J.A."/>
            <person name="Alberti F."/>
        </authorList>
    </citation>
    <scope>NUCLEOTIDE SEQUENCE [LARGE SCALE GENOMIC DNA]</scope>
    <source>
        <strain evidence="4">T-177</strain>
    </source>
</reference>
<feature type="compositionally biased region" description="Basic and acidic residues" evidence="1">
    <location>
        <begin position="562"/>
        <end position="578"/>
    </location>
</feature>
<dbReference type="Proteomes" id="UP001556367">
    <property type="component" value="Unassembled WGS sequence"/>
</dbReference>
<evidence type="ECO:0000256" key="2">
    <source>
        <dbReference type="SAM" id="SignalP"/>
    </source>
</evidence>
<keyword evidence="4" id="KW-1185">Reference proteome</keyword>
<feature type="region of interest" description="Disordered" evidence="1">
    <location>
        <begin position="556"/>
        <end position="580"/>
    </location>
</feature>
<gene>
    <name evidence="3" type="ORF">HGRIS_006446</name>
</gene>
<evidence type="ECO:0000313" key="3">
    <source>
        <dbReference type="EMBL" id="KAL0961505.1"/>
    </source>
</evidence>
<protein>
    <submittedName>
        <fullName evidence="3">Uncharacterized protein</fullName>
    </submittedName>
</protein>
<evidence type="ECO:0000313" key="4">
    <source>
        <dbReference type="Proteomes" id="UP001556367"/>
    </source>
</evidence>
<keyword evidence="2" id="KW-0732">Signal</keyword>